<evidence type="ECO:0000313" key="3">
    <source>
        <dbReference type="Proteomes" id="UP000727907"/>
    </source>
</evidence>
<sequence>MLFHLFSQHANGYVTFPATGGAYSISSRPGVGTVIDLCGSSGQTIERGLYYNDAPNGPGFSDTRGDELGYDTLEHNDIVTMAHPSGRFITPRGSALTLEAVQPSSAQFQIKKVGGSSGRRIRHGDKVALGALQPYNAKRRPDAQQRRWLQADPPDNDPTTNPVILGGLSVNAGGDSQNFIFLEGNLLLGEANLTVSDRTPPGEARPNGALKLRLSHEGLPNGSAARIRISAINAQGFSLGASGVTTFNPAAPPLTVNVPAGARELSLPMALVSPTASDACARFAALLQGVPSSGGGLDVIDVGMSAWAGTQHDGATPRGVGIKVSRAKDWMDIAFSGSIGFSDDDGALFSRGGKSNAFTVTVRSTGQRLPPVPGPIPRLAGSGYVCSVTVTPFVSPGFATTADTPPPTRSAGASPVLPIARDGSFSYSATFTATPRPVVDFFCIQVDIHPYRSVPNGVWLTRRMGLRI</sequence>
<keyword evidence="3" id="KW-1185">Reference proteome</keyword>
<protein>
    <submittedName>
        <fullName evidence="2">Uncharacterized protein</fullName>
    </submittedName>
</protein>
<organism evidence="2 3">
    <name type="scientific">Reyranella humidisoli</name>
    <dbReference type="NCBI Taxonomy" id="2849149"/>
    <lineage>
        <taxon>Bacteria</taxon>
        <taxon>Pseudomonadati</taxon>
        <taxon>Pseudomonadota</taxon>
        <taxon>Alphaproteobacteria</taxon>
        <taxon>Hyphomicrobiales</taxon>
        <taxon>Reyranellaceae</taxon>
        <taxon>Reyranella</taxon>
    </lineage>
</organism>
<name>A0ABS6IN92_9HYPH</name>
<feature type="region of interest" description="Disordered" evidence="1">
    <location>
        <begin position="138"/>
        <end position="160"/>
    </location>
</feature>
<dbReference type="EMBL" id="JAHOPB010000002">
    <property type="protein sequence ID" value="MBU8876071.1"/>
    <property type="molecule type" value="Genomic_DNA"/>
</dbReference>
<evidence type="ECO:0000313" key="2">
    <source>
        <dbReference type="EMBL" id="MBU8876071.1"/>
    </source>
</evidence>
<comment type="caution">
    <text evidence="2">The sequence shown here is derived from an EMBL/GenBank/DDBJ whole genome shotgun (WGS) entry which is preliminary data.</text>
</comment>
<reference evidence="2 3" key="1">
    <citation type="submission" date="2021-06" db="EMBL/GenBank/DDBJ databases">
        <authorList>
            <person name="Lee D.H."/>
        </authorList>
    </citation>
    <scope>NUCLEOTIDE SEQUENCE [LARGE SCALE GENOMIC DNA]</scope>
    <source>
        <strain evidence="2 3">MMS21-HV4-11</strain>
    </source>
</reference>
<accession>A0ABS6IN92</accession>
<proteinExistence type="predicted"/>
<dbReference type="RefSeq" id="WP_216964566.1">
    <property type="nucleotide sequence ID" value="NZ_JAHOPB010000002.1"/>
</dbReference>
<evidence type="ECO:0000256" key="1">
    <source>
        <dbReference type="SAM" id="MobiDB-lite"/>
    </source>
</evidence>
<gene>
    <name evidence="2" type="ORF">KQ910_20025</name>
</gene>
<dbReference type="Proteomes" id="UP000727907">
    <property type="component" value="Unassembled WGS sequence"/>
</dbReference>